<evidence type="ECO:0000256" key="3">
    <source>
        <dbReference type="ARBA" id="ARBA00023002"/>
    </source>
</evidence>
<evidence type="ECO:0000256" key="1">
    <source>
        <dbReference type="ARBA" id="ARBA00005689"/>
    </source>
</evidence>
<feature type="domain" description="Alanine dehydrogenase/pyridine nucleotide transhydrogenase N-terminal" evidence="5">
    <location>
        <begin position="4"/>
        <end position="136"/>
    </location>
</feature>
<evidence type="ECO:0000259" key="5">
    <source>
        <dbReference type="SMART" id="SM01003"/>
    </source>
</evidence>
<dbReference type="SMART" id="SM01002">
    <property type="entry name" value="AlaDh_PNT_C"/>
    <property type="match status" value="1"/>
</dbReference>
<dbReference type="PANTHER" id="PTHR42795:SF1">
    <property type="entry name" value="ALANINE DEHYDROGENASE"/>
    <property type="match status" value="1"/>
</dbReference>
<feature type="domain" description="Alanine dehydrogenase/pyridine nucleotide transhydrogenase NAD(H)-binding" evidence="4">
    <location>
        <begin position="148"/>
        <end position="295"/>
    </location>
</feature>
<dbReference type="GO" id="GO:0005886">
    <property type="term" value="C:plasma membrane"/>
    <property type="evidence" value="ECO:0007669"/>
    <property type="project" value="TreeGrafter"/>
</dbReference>
<dbReference type="PANTHER" id="PTHR42795">
    <property type="entry name" value="ALANINE DEHYDROGENASE"/>
    <property type="match status" value="1"/>
</dbReference>
<comment type="caution">
    <text evidence="6">The sequence shown here is derived from an EMBL/GenBank/DDBJ whole genome shotgun (WGS) entry which is preliminary data.</text>
</comment>
<evidence type="ECO:0000259" key="4">
    <source>
        <dbReference type="SMART" id="SM01002"/>
    </source>
</evidence>
<organism evidence="6 7">
    <name type="scientific">Candidatus Thiodiazotropha taylori</name>
    <dbReference type="NCBI Taxonomy" id="2792791"/>
    <lineage>
        <taxon>Bacteria</taxon>
        <taxon>Pseudomonadati</taxon>
        <taxon>Pseudomonadota</taxon>
        <taxon>Gammaproteobacteria</taxon>
        <taxon>Chromatiales</taxon>
        <taxon>Sedimenticolaceae</taxon>
        <taxon>Candidatus Thiodiazotropha</taxon>
    </lineage>
</organism>
<dbReference type="EMBL" id="JAHHGM010000012">
    <property type="protein sequence ID" value="MBT2990003.1"/>
    <property type="molecule type" value="Genomic_DNA"/>
</dbReference>
<protein>
    <recommendedName>
        <fullName evidence="2">alanine dehydrogenase</fullName>
        <ecNumber evidence="2">1.4.1.1</ecNumber>
    </recommendedName>
</protein>
<accession>A0A944QTJ3</accession>
<dbReference type="Pfam" id="PF01262">
    <property type="entry name" value="AlaDh_PNT_C"/>
    <property type="match status" value="1"/>
</dbReference>
<dbReference type="NCBIfam" id="TIGR00518">
    <property type="entry name" value="alaDH"/>
    <property type="match status" value="1"/>
</dbReference>
<dbReference type="InterPro" id="IPR007698">
    <property type="entry name" value="AlaDH/PNT_NAD(H)-bd"/>
</dbReference>
<dbReference type="SUPFAM" id="SSF52283">
    <property type="entry name" value="Formate/glycerate dehydrogenase catalytic domain-like"/>
    <property type="match status" value="1"/>
</dbReference>
<dbReference type="InterPro" id="IPR008141">
    <property type="entry name" value="Ala_DH"/>
</dbReference>
<dbReference type="GO" id="GO:0000286">
    <property type="term" value="F:alanine dehydrogenase activity"/>
    <property type="evidence" value="ECO:0007669"/>
    <property type="project" value="UniProtKB-EC"/>
</dbReference>
<evidence type="ECO:0000256" key="2">
    <source>
        <dbReference type="ARBA" id="ARBA00012897"/>
    </source>
</evidence>
<dbReference type="AlphaFoldDB" id="A0A944QTJ3"/>
<sequence>MKIGVPREIKPLEGRVGLVPEACGELVKTGHQVILEQGAGEASGYPDQRYLEVGVETVADAQTLYDQAELVVKVKEPYGNEPEMLREGQLLFCFLHLAADEGLTRRLLKSGVTGIAFETVADRGGLPILAPMSDIAGRIAVQNGATLLHHQQGGRGLLLGGLPAAERGHVVILGAGQAGGNAAQLAAALGARVTVFDRLREKMGSMRELGNNVTALYPYQDAVSEAVADADLLIGAVLIPGAKAPKIVSRHQVSSMRPGSVVVDISVDQGGCIETTRPTSYEEPTYQVDGVTHFCVTNMPGAVPRSASQALSAAMMPYLKRLLEGWRDDPRLRDAVNLSGGELIYPALREQYL</sequence>
<dbReference type="GO" id="GO:0042853">
    <property type="term" value="P:L-alanine catabolic process"/>
    <property type="evidence" value="ECO:0007669"/>
    <property type="project" value="InterPro"/>
</dbReference>
<comment type="similarity">
    <text evidence="1">Belongs to the AlaDH/PNT family.</text>
</comment>
<proteinExistence type="inferred from homology"/>
<dbReference type="Proteomes" id="UP000770889">
    <property type="component" value="Unassembled WGS sequence"/>
</dbReference>
<dbReference type="Pfam" id="PF05222">
    <property type="entry name" value="AlaDh_PNT_N"/>
    <property type="match status" value="1"/>
</dbReference>
<dbReference type="InterPro" id="IPR007886">
    <property type="entry name" value="AlaDH/PNT_N"/>
</dbReference>
<dbReference type="InterPro" id="IPR036291">
    <property type="entry name" value="NAD(P)-bd_dom_sf"/>
</dbReference>
<evidence type="ECO:0000313" key="6">
    <source>
        <dbReference type="EMBL" id="MBT2990003.1"/>
    </source>
</evidence>
<dbReference type="SUPFAM" id="SSF51735">
    <property type="entry name" value="NAD(P)-binding Rossmann-fold domains"/>
    <property type="match status" value="1"/>
</dbReference>
<dbReference type="EC" id="1.4.1.1" evidence="2"/>
<dbReference type="CDD" id="cd05305">
    <property type="entry name" value="L-AlaDH"/>
    <property type="match status" value="1"/>
</dbReference>
<dbReference type="SMART" id="SM01003">
    <property type="entry name" value="AlaDh_PNT_N"/>
    <property type="match status" value="1"/>
</dbReference>
<dbReference type="Gene3D" id="3.40.50.720">
    <property type="entry name" value="NAD(P)-binding Rossmann-like Domain"/>
    <property type="match status" value="2"/>
</dbReference>
<name>A0A944QTJ3_9GAMM</name>
<gene>
    <name evidence="6" type="primary">ald</name>
    <name evidence="6" type="ORF">KME65_13700</name>
</gene>
<evidence type="ECO:0000313" key="7">
    <source>
        <dbReference type="Proteomes" id="UP000770889"/>
    </source>
</evidence>
<keyword evidence="3 6" id="KW-0560">Oxidoreductase</keyword>
<reference evidence="6 7" key="1">
    <citation type="submission" date="2021-05" db="EMBL/GenBank/DDBJ databases">
        <title>Genetic and Functional Diversity in Clade A Lucinid endosymbionts from the Bahamas.</title>
        <authorList>
            <person name="Giani N.M."/>
            <person name="Engel A.S."/>
            <person name="Campbell B.J."/>
        </authorList>
    </citation>
    <scope>NUCLEOTIDE SEQUENCE [LARGE SCALE GENOMIC DNA]</scope>
    <source>
        <strain evidence="6">LUC16012Gg_MoonRockCtena</strain>
    </source>
</reference>